<comment type="caution">
    <text evidence="2">The sequence shown here is derived from an EMBL/GenBank/DDBJ whole genome shotgun (WGS) entry which is preliminary data.</text>
</comment>
<accession>A0AAE0ZGL2</accession>
<reference evidence="2" key="1">
    <citation type="journal article" date="2023" name="G3 (Bethesda)">
        <title>A reference genome for the long-term kleptoplast-retaining sea slug Elysia crispata morphotype clarki.</title>
        <authorList>
            <person name="Eastman K.E."/>
            <person name="Pendleton A.L."/>
            <person name="Shaikh M.A."/>
            <person name="Suttiyut T."/>
            <person name="Ogas R."/>
            <person name="Tomko P."/>
            <person name="Gavelis G."/>
            <person name="Widhalm J.R."/>
            <person name="Wisecaver J.H."/>
        </authorList>
    </citation>
    <scope>NUCLEOTIDE SEQUENCE</scope>
    <source>
        <strain evidence="2">ECLA1</strain>
    </source>
</reference>
<proteinExistence type="predicted"/>
<keyword evidence="3" id="KW-1185">Reference proteome</keyword>
<feature type="compositionally biased region" description="Basic and acidic residues" evidence="1">
    <location>
        <begin position="8"/>
        <end position="32"/>
    </location>
</feature>
<evidence type="ECO:0000256" key="1">
    <source>
        <dbReference type="SAM" id="MobiDB-lite"/>
    </source>
</evidence>
<protein>
    <submittedName>
        <fullName evidence="2">Uncharacterized protein</fullName>
    </submittedName>
</protein>
<organism evidence="2 3">
    <name type="scientific">Elysia crispata</name>
    <name type="common">lettuce slug</name>
    <dbReference type="NCBI Taxonomy" id="231223"/>
    <lineage>
        <taxon>Eukaryota</taxon>
        <taxon>Metazoa</taxon>
        <taxon>Spiralia</taxon>
        <taxon>Lophotrochozoa</taxon>
        <taxon>Mollusca</taxon>
        <taxon>Gastropoda</taxon>
        <taxon>Heterobranchia</taxon>
        <taxon>Euthyneura</taxon>
        <taxon>Panpulmonata</taxon>
        <taxon>Sacoglossa</taxon>
        <taxon>Placobranchoidea</taxon>
        <taxon>Plakobranchidae</taxon>
        <taxon>Elysia</taxon>
    </lineage>
</organism>
<dbReference type="Proteomes" id="UP001283361">
    <property type="component" value="Unassembled WGS sequence"/>
</dbReference>
<dbReference type="EMBL" id="JAWDGP010003976">
    <property type="protein sequence ID" value="KAK3769073.1"/>
    <property type="molecule type" value="Genomic_DNA"/>
</dbReference>
<feature type="region of interest" description="Disordered" evidence="1">
    <location>
        <begin position="1"/>
        <end position="45"/>
    </location>
</feature>
<gene>
    <name evidence="2" type="ORF">RRG08_032064</name>
</gene>
<evidence type="ECO:0000313" key="2">
    <source>
        <dbReference type="EMBL" id="KAK3769073.1"/>
    </source>
</evidence>
<evidence type="ECO:0000313" key="3">
    <source>
        <dbReference type="Proteomes" id="UP001283361"/>
    </source>
</evidence>
<dbReference type="AlphaFoldDB" id="A0AAE0ZGL2"/>
<name>A0AAE0ZGL2_9GAST</name>
<feature type="region of interest" description="Disordered" evidence="1">
    <location>
        <begin position="58"/>
        <end position="81"/>
    </location>
</feature>
<sequence length="81" mass="9504">MKLLDVPGMKEREEQERRSRAAELIGQRHRDQQSQGIPPKPLMQQTDYKQLRFSKRVTEPAPRVSCCSHDNSRGVHPPWRL</sequence>